<keyword evidence="1" id="KW-1133">Transmembrane helix</keyword>
<gene>
    <name evidence="2" type="ORF">IGS68_19155</name>
</gene>
<feature type="transmembrane region" description="Helical" evidence="1">
    <location>
        <begin position="73"/>
        <end position="90"/>
    </location>
</feature>
<evidence type="ECO:0000313" key="2">
    <source>
        <dbReference type="EMBL" id="QQP88163.1"/>
    </source>
</evidence>
<name>A0ABX7B1J7_9PROT</name>
<proteinExistence type="predicted"/>
<accession>A0ABX7B1J7</accession>
<organism evidence="2 3">
    <name type="scientific">Skermanella cutis</name>
    <dbReference type="NCBI Taxonomy" id="2775420"/>
    <lineage>
        <taxon>Bacteria</taxon>
        <taxon>Pseudomonadati</taxon>
        <taxon>Pseudomonadota</taxon>
        <taxon>Alphaproteobacteria</taxon>
        <taxon>Rhodospirillales</taxon>
        <taxon>Azospirillaceae</taxon>
        <taxon>Skermanella</taxon>
    </lineage>
</organism>
<protein>
    <submittedName>
        <fullName evidence="2">Uncharacterized protein</fullName>
    </submittedName>
</protein>
<dbReference type="Proteomes" id="UP000595197">
    <property type="component" value="Chromosome"/>
</dbReference>
<reference evidence="2" key="1">
    <citation type="submission" date="2021-02" db="EMBL/GenBank/DDBJ databases">
        <title>Skermanella TT6 skin isolate.</title>
        <authorList>
            <person name="Lee K."/>
            <person name="Ganzorig M."/>
        </authorList>
    </citation>
    <scope>NUCLEOTIDE SEQUENCE</scope>
    <source>
        <strain evidence="2">TT6</strain>
    </source>
</reference>
<keyword evidence="1" id="KW-0472">Membrane</keyword>
<dbReference type="EMBL" id="CP067420">
    <property type="protein sequence ID" value="QQP88163.1"/>
    <property type="molecule type" value="Genomic_DNA"/>
</dbReference>
<dbReference type="RefSeq" id="WP_201072689.1">
    <property type="nucleotide sequence ID" value="NZ_CP067420.1"/>
</dbReference>
<keyword evidence="3" id="KW-1185">Reference proteome</keyword>
<keyword evidence="1" id="KW-0812">Transmembrane</keyword>
<sequence>MDMEDGLPDDQAREPDYRIERIGLVTDKHVIFVVLEDGKPVYRCSSIYYARHFIEEAKSKYASTLPSPPEKSWHSWVISIVVFLFILSALSECHKETHECDLAWDKTGAYCQ</sequence>
<evidence type="ECO:0000313" key="3">
    <source>
        <dbReference type="Proteomes" id="UP000595197"/>
    </source>
</evidence>
<evidence type="ECO:0000256" key="1">
    <source>
        <dbReference type="SAM" id="Phobius"/>
    </source>
</evidence>